<dbReference type="Gene3D" id="2.60.320.10">
    <property type="entry name" value="N-utilization substance G protein NusG, insert domain"/>
    <property type="match status" value="1"/>
</dbReference>
<evidence type="ECO:0000256" key="6">
    <source>
        <dbReference type="NCBIfam" id="TIGR00922"/>
    </source>
</evidence>
<evidence type="ECO:0000256" key="4">
    <source>
        <dbReference type="ARBA" id="ARBA00023163"/>
    </source>
</evidence>
<dbReference type="STRING" id="1914305.BLW93_04665"/>
<dbReference type="SUPFAM" id="SSF82679">
    <property type="entry name" value="N-utilization substance G protein NusG, N-terminal domain"/>
    <property type="match status" value="2"/>
</dbReference>
<evidence type="ECO:0000256" key="2">
    <source>
        <dbReference type="ARBA" id="ARBA00022814"/>
    </source>
</evidence>
<dbReference type="Gene3D" id="2.30.30.30">
    <property type="match status" value="1"/>
</dbReference>
<evidence type="ECO:0000259" key="9">
    <source>
        <dbReference type="SMART" id="SM00739"/>
    </source>
</evidence>
<dbReference type="PRINTS" id="PR00338">
    <property type="entry name" value="NUSGTNSCPFCT"/>
</dbReference>
<proteinExistence type="inferred from homology"/>
<dbReference type="InterPro" id="IPR038690">
    <property type="entry name" value="NusG_2_sf"/>
</dbReference>
<evidence type="ECO:0000313" key="11">
    <source>
        <dbReference type="Proteomes" id="UP000187408"/>
    </source>
</evidence>
<evidence type="ECO:0000256" key="1">
    <source>
        <dbReference type="ARBA" id="ARBA00022472"/>
    </source>
</evidence>
<dbReference type="PANTHER" id="PTHR30265">
    <property type="entry name" value="RHO-INTERACTING TRANSCRIPTION TERMINATION FACTOR NUSG"/>
    <property type="match status" value="1"/>
</dbReference>
<dbReference type="Pfam" id="PF00467">
    <property type="entry name" value="KOW"/>
    <property type="match status" value="1"/>
</dbReference>
<dbReference type="CDD" id="cd06091">
    <property type="entry name" value="KOW_NusG"/>
    <property type="match status" value="1"/>
</dbReference>
<dbReference type="RefSeq" id="WP_076712943.1">
    <property type="nucleotide sequence ID" value="NZ_MOEN01000013.1"/>
</dbReference>
<feature type="domain" description="NusG-like N-terminal" evidence="8">
    <location>
        <begin position="3"/>
        <end position="178"/>
    </location>
</feature>
<dbReference type="Pfam" id="PF02357">
    <property type="entry name" value="NusG"/>
    <property type="match status" value="2"/>
</dbReference>
<comment type="caution">
    <text evidence="10">The sequence shown here is derived from an EMBL/GenBank/DDBJ whole genome shotgun (WGS) entry which is preliminary data.</text>
</comment>
<protein>
    <recommendedName>
        <fullName evidence="5 6">Transcription termination/antitermination protein NusG</fullName>
    </recommendedName>
</protein>
<accession>A0A1R1MLA3</accession>
<dbReference type="GO" id="GO:0006354">
    <property type="term" value="P:DNA-templated transcription elongation"/>
    <property type="evidence" value="ECO:0007669"/>
    <property type="project" value="UniProtKB-UniRule"/>
</dbReference>
<dbReference type="InterPro" id="IPR006645">
    <property type="entry name" value="NGN-like_dom"/>
</dbReference>
<keyword evidence="1 5" id="KW-0806">Transcription termination</keyword>
<dbReference type="Gene3D" id="3.30.70.940">
    <property type="entry name" value="NusG, N-terminal domain"/>
    <property type="match status" value="1"/>
</dbReference>
<sequence>MAENRWYTLHVQSGFEDRVRANIVKALQQEGLLDKVEEIFIPANERVVIKVAGKEKAVFPLKGEPVAYEVETEDGKKVIFHIEDGKVWAEPVETRKGCLPQKPIGRIGQKIKCPELKAEAKIELRDKLYPGYIFIKADLDNRVRSTVRAVPRVLGFVSTGGEPVVVPESEIVAMRERLEKGVPKVTKLKFDKGDRVKIKEGPFIGFEGVISEIDAEREKIIVLVNIFDRQTPVELEFDQIEKVS</sequence>
<reference evidence="10 11" key="1">
    <citation type="submission" date="2016-10" db="EMBL/GenBank/DDBJ databases">
        <title>Genome sequence of a sulfur-reducing bacterium Desulfurobacterium indicum K6013.</title>
        <authorList>
            <person name="Cao J."/>
            <person name="Shao Z."/>
            <person name="Alain K."/>
            <person name="Jebbar M."/>
        </authorList>
    </citation>
    <scope>NUCLEOTIDE SEQUENCE [LARGE SCALE GENOMIC DNA]</scope>
    <source>
        <strain evidence="10 11">K6013</strain>
    </source>
</reference>
<organism evidence="10 11">
    <name type="scientific">Desulfurobacterium indicum</name>
    <dbReference type="NCBI Taxonomy" id="1914305"/>
    <lineage>
        <taxon>Bacteria</taxon>
        <taxon>Pseudomonadati</taxon>
        <taxon>Aquificota</taxon>
        <taxon>Aquificia</taxon>
        <taxon>Desulfurobacteriales</taxon>
        <taxon>Desulfurobacteriaceae</taxon>
        <taxon>Desulfurobacterium</taxon>
    </lineage>
</organism>
<dbReference type="OrthoDB" id="9809075at2"/>
<dbReference type="GO" id="GO:0031564">
    <property type="term" value="P:transcription antitermination"/>
    <property type="evidence" value="ECO:0007669"/>
    <property type="project" value="UniProtKB-UniRule"/>
</dbReference>
<dbReference type="CDD" id="cd09891">
    <property type="entry name" value="NGN_Bact_1"/>
    <property type="match status" value="1"/>
</dbReference>
<dbReference type="HAMAP" id="MF_00948">
    <property type="entry name" value="NusG"/>
    <property type="match status" value="1"/>
</dbReference>
<dbReference type="FunFam" id="2.30.30.30:FF:000002">
    <property type="entry name" value="Transcription termination/antitermination factor NusG"/>
    <property type="match status" value="1"/>
</dbReference>
<gene>
    <name evidence="5" type="primary">nusG</name>
    <name evidence="10" type="ORF">BLW93_04665</name>
</gene>
<dbReference type="GO" id="GO:0005829">
    <property type="term" value="C:cytosol"/>
    <property type="evidence" value="ECO:0007669"/>
    <property type="project" value="UniProtKB-ARBA"/>
</dbReference>
<dbReference type="NCBIfam" id="TIGR00922">
    <property type="entry name" value="nusG"/>
    <property type="match status" value="1"/>
</dbReference>
<comment type="function">
    <text evidence="5 7">Participates in transcription elongation, termination and antitermination.</text>
</comment>
<dbReference type="SUPFAM" id="SSF50104">
    <property type="entry name" value="Translation proteins SH3-like domain"/>
    <property type="match status" value="1"/>
</dbReference>
<dbReference type="InterPro" id="IPR008991">
    <property type="entry name" value="Translation_prot_SH3-like_sf"/>
</dbReference>
<keyword evidence="11" id="KW-1185">Reference proteome</keyword>
<dbReference type="EMBL" id="MOEN01000013">
    <property type="protein sequence ID" value="OMH40588.1"/>
    <property type="molecule type" value="Genomic_DNA"/>
</dbReference>
<evidence type="ECO:0000259" key="8">
    <source>
        <dbReference type="SMART" id="SM00738"/>
    </source>
</evidence>
<name>A0A1R1MLA3_9BACT</name>
<dbReference type="InterPro" id="IPR005824">
    <property type="entry name" value="KOW"/>
</dbReference>
<dbReference type="Proteomes" id="UP000187408">
    <property type="component" value="Unassembled WGS sequence"/>
</dbReference>
<evidence type="ECO:0000256" key="5">
    <source>
        <dbReference type="HAMAP-Rule" id="MF_00948"/>
    </source>
</evidence>
<dbReference type="InterPro" id="IPR043425">
    <property type="entry name" value="NusG-like"/>
</dbReference>
<dbReference type="InterPro" id="IPR001062">
    <property type="entry name" value="Transcrpt_antiterm_NusG"/>
</dbReference>
<evidence type="ECO:0000313" key="10">
    <source>
        <dbReference type="EMBL" id="OMH40588.1"/>
    </source>
</evidence>
<dbReference type="InterPro" id="IPR036735">
    <property type="entry name" value="NGN_dom_sf"/>
</dbReference>
<dbReference type="GO" id="GO:0006353">
    <property type="term" value="P:DNA-templated transcription termination"/>
    <property type="evidence" value="ECO:0007669"/>
    <property type="project" value="UniProtKB-UniRule"/>
</dbReference>
<dbReference type="SMART" id="SM00739">
    <property type="entry name" value="KOW"/>
    <property type="match status" value="1"/>
</dbReference>
<dbReference type="AlphaFoldDB" id="A0A1R1MLA3"/>
<comment type="similarity">
    <text evidence="5 7">Belongs to the NusG family.</text>
</comment>
<dbReference type="InterPro" id="IPR047050">
    <property type="entry name" value="NGN"/>
</dbReference>
<keyword evidence="4 5" id="KW-0804">Transcription</keyword>
<keyword evidence="2 5" id="KW-0889">Transcription antitermination</keyword>
<evidence type="ECO:0000256" key="3">
    <source>
        <dbReference type="ARBA" id="ARBA00023015"/>
    </source>
</evidence>
<evidence type="ECO:0000256" key="7">
    <source>
        <dbReference type="RuleBase" id="RU000538"/>
    </source>
</evidence>
<dbReference type="SMART" id="SM00738">
    <property type="entry name" value="NGN"/>
    <property type="match status" value="1"/>
</dbReference>
<keyword evidence="3 5" id="KW-0805">Transcription regulation</keyword>
<dbReference type="SUPFAM" id="SSF82004">
    <property type="entry name" value="N-utilization substance G protein NusG, insert domain"/>
    <property type="match status" value="1"/>
</dbReference>
<dbReference type="InterPro" id="IPR014722">
    <property type="entry name" value="Rib_uL2_dom2"/>
</dbReference>
<feature type="domain" description="KOW" evidence="9">
    <location>
        <begin position="189"/>
        <end position="216"/>
    </location>
</feature>
<dbReference type="PANTHER" id="PTHR30265:SF2">
    <property type="entry name" value="TRANSCRIPTION TERMINATION_ANTITERMINATION PROTEIN NUSG"/>
    <property type="match status" value="1"/>
</dbReference>
<dbReference type="GO" id="GO:0032784">
    <property type="term" value="P:regulation of DNA-templated transcription elongation"/>
    <property type="evidence" value="ECO:0007669"/>
    <property type="project" value="InterPro"/>
</dbReference>